<evidence type="ECO:0000313" key="3">
    <source>
        <dbReference type="Proteomes" id="UP001321804"/>
    </source>
</evidence>
<keyword evidence="3" id="KW-1185">Reference proteome</keyword>
<proteinExistence type="predicted"/>
<keyword evidence="1" id="KW-0175">Coiled coil</keyword>
<dbReference type="KEGG" id="xak:KIMC2_09660"/>
<accession>A0AAU9DLG2</accession>
<dbReference type="AlphaFoldDB" id="A0AAU9DLG2"/>
<evidence type="ECO:0000313" key="2">
    <source>
        <dbReference type="EMBL" id="BDR56404.1"/>
    </source>
</evidence>
<organism evidence="2 3">
    <name type="scientific">Xylocopilactobacillus apis</name>
    <dbReference type="NCBI Taxonomy" id="2932183"/>
    <lineage>
        <taxon>Bacteria</taxon>
        <taxon>Bacillati</taxon>
        <taxon>Bacillota</taxon>
        <taxon>Bacilli</taxon>
        <taxon>Lactobacillales</taxon>
        <taxon>Lactobacillaceae</taxon>
        <taxon>Xylocopilactobacillus</taxon>
    </lineage>
</organism>
<gene>
    <name evidence="2" type="ORF">KIMC2_09660</name>
</gene>
<name>A0AAU9DLG2_9LACO</name>
<protein>
    <recommendedName>
        <fullName evidence="4">Chemotaxis protein</fullName>
    </recommendedName>
</protein>
<dbReference type="Proteomes" id="UP001321804">
    <property type="component" value="Chromosome"/>
</dbReference>
<feature type="coiled-coil region" evidence="1">
    <location>
        <begin position="32"/>
        <end position="59"/>
    </location>
</feature>
<dbReference type="EMBL" id="AP026801">
    <property type="protein sequence ID" value="BDR56404.1"/>
    <property type="molecule type" value="Genomic_DNA"/>
</dbReference>
<evidence type="ECO:0000256" key="1">
    <source>
        <dbReference type="SAM" id="Coils"/>
    </source>
</evidence>
<evidence type="ECO:0008006" key="4">
    <source>
        <dbReference type="Google" id="ProtNLM"/>
    </source>
</evidence>
<sequence>MKIKNLIIISGISLAGYKIYEFFSNKDNIDWINELSESSQTVLDKYKKLNDKIKILQKENNSIVMPVVKDLTKKINEFVYTENFEIQEINDHLQSIIHLLTK</sequence>
<dbReference type="RefSeq" id="WP_317698333.1">
    <property type="nucleotide sequence ID" value="NZ_AP026801.1"/>
</dbReference>
<reference evidence="2 3" key="1">
    <citation type="journal article" date="2023" name="Microbiol. Spectr.">
        <title>Symbiosis of Carpenter Bees with Uncharacterized Lactic Acid Bacteria Showing NAD Auxotrophy.</title>
        <authorList>
            <person name="Kawasaki S."/>
            <person name="Ozawa K."/>
            <person name="Mori T."/>
            <person name="Yamamoto A."/>
            <person name="Ito M."/>
            <person name="Ohkuma M."/>
            <person name="Sakamoto M."/>
            <person name="Matsutani M."/>
        </authorList>
    </citation>
    <scope>NUCLEOTIDE SEQUENCE [LARGE SCALE GENOMIC DNA]</scope>
    <source>
        <strain evidence="2 3">KimC2</strain>
    </source>
</reference>